<evidence type="ECO:0000313" key="13">
    <source>
        <dbReference type="Proteomes" id="UP000317238"/>
    </source>
</evidence>
<dbReference type="Pfam" id="PF00034">
    <property type="entry name" value="Cytochrom_C"/>
    <property type="match status" value="1"/>
</dbReference>
<evidence type="ECO:0000256" key="1">
    <source>
        <dbReference type="ARBA" id="ARBA00004418"/>
    </source>
</evidence>
<dbReference type="InterPro" id="IPR004852">
    <property type="entry name" value="Di-haem_cyt_c_peroxidsae"/>
</dbReference>
<dbReference type="FunFam" id="1.10.760.10:FF:000031">
    <property type="entry name" value="Di-heme cytochrome C peroxidase"/>
    <property type="match status" value="1"/>
</dbReference>
<evidence type="ECO:0000256" key="5">
    <source>
        <dbReference type="ARBA" id="ARBA00022764"/>
    </source>
</evidence>
<comment type="caution">
    <text evidence="12">The sequence shown here is derived from an EMBL/GenBank/DDBJ whole genome shotgun (WGS) entry which is preliminary data.</text>
</comment>
<feature type="binding site" description="covalent" evidence="8">
    <location>
        <position position="124"/>
    </location>
    <ligand>
        <name>heme c</name>
        <dbReference type="ChEBI" id="CHEBI:61717"/>
        <label>1</label>
    </ligand>
</feature>
<evidence type="ECO:0000256" key="8">
    <source>
        <dbReference type="PIRSR" id="PIRSR000294-1"/>
    </source>
</evidence>
<evidence type="ECO:0000256" key="9">
    <source>
        <dbReference type="PIRSR" id="PIRSR000294-2"/>
    </source>
</evidence>
<keyword evidence="12" id="KW-0575">Peroxidase</keyword>
<dbReference type="GO" id="GO:0004130">
    <property type="term" value="F:cytochrome-c peroxidase activity"/>
    <property type="evidence" value="ECO:0007669"/>
    <property type="project" value="UniProtKB-EC"/>
</dbReference>
<dbReference type="PANTHER" id="PTHR30600">
    <property type="entry name" value="CYTOCHROME C PEROXIDASE-RELATED"/>
    <property type="match status" value="1"/>
</dbReference>
<organism evidence="12 13">
    <name type="scientific">Crateriforma conspicua</name>
    <dbReference type="NCBI Taxonomy" id="2527996"/>
    <lineage>
        <taxon>Bacteria</taxon>
        <taxon>Pseudomonadati</taxon>
        <taxon>Planctomycetota</taxon>
        <taxon>Planctomycetia</taxon>
        <taxon>Planctomycetales</taxon>
        <taxon>Planctomycetaceae</taxon>
        <taxon>Crateriforma</taxon>
    </lineage>
</organism>
<accession>A0A5C5Y4I5</accession>
<dbReference type="PROSITE" id="PS51007">
    <property type="entry name" value="CYTC"/>
    <property type="match status" value="1"/>
</dbReference>
<dbReference type="PANTHER" id="PTHR30600:SF10">
    <property type="entry name" value="BLL6722 PROTEIN"/>
    <property type="match status" value="1"/>
</dbReference>
<comment type="PTM">
    <text evidence="8">Binds 2 heme groups per subunit.</text>
</comment>
<dbReference type="InterPro" id="IPR036909">
    <property type="entry name" value="Cyt_c-like_dom_sf"/>
</dbReference>
<dbReference type="InterPro" id="IPR051395">
    <property type="entry name" value="Cytochrome_c_Peroxidase/MauG"/>
</dbReference>
<evidence type="ECO:0000313" key="12">
    <source>
        <dbReference type="EMBL" id="TWT69551.1"/>
    </source>
</evidence>
<keyword evidence="5" id="KW-0574">Periplasm</keyword>
<evidence type="ECO:0000256" key="7">
    <source>
        <dbReference type="ARBA" id="ARBA00023004"/>
    </source>
</evidence>
<dbReference type="PIRSF" id="PIRSF000294">
    <property type="entry name" value="Cytochrome-c_peroxidase"/>
    <property type="match status" value="1"/>
</dbReference>
<dbReference type="EMBL" id="SJPL01000001">
    <property type="protein sequence ID" value="TWT69551.1"/>
    <property type="molecule type" value="Genomic_DNA"/>
</dbReference>
<comment type="subcellular location">
    <subcellularLocation>
        <location evidence="1">Periplasm</location>
    </subcellularLocation>
</comment>
<dbReference type="RefSeq" id="WP_146438925.1">
    <property type="nucleotide sequence ID" value="NZ_SJPL01000001.1"/>
</dbReference>
<feature type="binding site" description="axial binding residue" evidence="9">
    <location>
        <position position="125"/>
    </location>
    <ligand>
        <name>heme c</name>
        <dbReference type="ChEBI" id="CHEBI:61717"/>
        <label>1</label>
    </ligand>
    <ligandPart>
        <name>Fe</name>
        <dbReference type="ChEBI" id="CHEBI:18248"/>
    </ligandPart>
</feature>
<dbReference type="Proteomes" id="UP000317238">
    <property type="component" value="Unassembled WGS sequence"/>
</dbReference>
<keyword evidence="4 10" id="KW-0732">Signal</keyword>
<comment type="cofactor">
    <cofactor evidence="8">
        <name>heme</name>
        <dbReference type="ChEBI" id="CHEBI:30413"/>
    </cofactor>
    <text evidence="8">Binds 2 heme groups.</text>
</comment>
<evidence type="ECO:0000256" key="3">
    <source>
        <dbReference type="ARBA" id="ARBA00022723"/>
    </source>
</evidence>
<gene>
    <name evidence="12" type="primary">ccp_1</name>
    <name evidence="12" type="ORF">Pan14r_18390</name>
</gene>
<keyword evidence="6 12" id="KW-0560">Oxidoreductase</keyword>
<evidence type="ECO:0000259" key="11">
    <source>
        <dbReference type="PROSITE" id="PS51007"/>
    </source>
</evidence>
<feature type="domain" description="Cytochrome c" evidence="11">
    <location>
        <begin position="281"/>
        <end position="404"/>
    </location>
</feature>
<dbReference type="SUPFAM" id="SSF46626">
    <property type="entry name" value="Cytochrome c"/>
    <property type="match status" value="2"/>
</dbReference>
<feature type="signal peptide" evidence="10">
    <location>
        <begin position="1"/>
        <end position="35"/>
    </location>
</feature>
<dbReference type="Gene3D" id="1.10.760.10">
    <property type="entry name" value="Cytochrome c-like domain"/>
    <property type="match status" value="2"/>
</dbReference>
<dbReference type="GO" id="GO:0042597">
    <property type="term" value="C:periplasmic space"/>
    <property type="evidence" value="ECO:0007669"/>
    <property type="project" value="UniProtKB-SubCell"/>
</dbReference>
<dbReference type="InterPro" id="IPR026259">
    <property type="entry name" value="MauG/Cytc_peroxidase"/>
</dbReference>
<evidence type="ECO:0000256" key="4">
    <source>
        <dbReference type="ARBA" id="ARBA00022729"/>
    </source>
</evidence>
<feature type="binding site" description="covalent" evidence="8">
    <location>
        <position position="296"/>
    </location>
    <ligand>
        <name>heme c</name>
        <dbReference type="ChEBI" id="CHEBI:61717"/>
        <label>2</label>
    </ligand>
</feature>
<dbReference type="Pfam" id="PF03150">
    <property type="entry name" value="CCP_MauG"/>
    <property type="match status" value="1"/>
</dbReference>
<dbReference type="OrthoDB" id="9772811at2"/>
<protein>
    <submittedName>
        <fullName evidence="12">Cytochrome c551 peroxidase</fullName>
        <ecNumber evidence="12">1.11.1.5</ecNumber>
    </submittedName>
</protein>
<evidence type="ECO:0000256" key="2">
    <source>
        <dbReference type="ARBA" id="ARBA00022617"/>
    </source>
</evidence>
<feature type="binding site" description="covalent" evidence="8">
    <location>
        <position position="121"/>
    </location>
    <ligand>
        <name>heme c</name>
        <dbReference type="ChEBI" id="CHEBI:61717"/>
        <label>1</label>
    </ligand>
</feature>
<feature type="binding site" description="axial binding residue" evidence="9">
    <location>
        <position position="300"/>
    </location>
    <ligand>
        <name>heme c</name>
        <dbReference type="ChEBI" id="CHEBI:61717"/>
        <label>2</label>
    </ligand>
    <ligandPart>
        <name>Fe</name>
        <dbReference type="ChEBI" id="CHEBI:18248"/>
    </ligandPart>
</feature>
<dbReference type="GO" id="GO:0020037">
    <property type="term" value="F:heme binding"/>
    <property type="evidence" value="ECO:0007669"/>
    <property type="project" value="InterPro"/>
</dbReference>
<feature type="chain" id="PRO_5023105010" evidence="10">
    <location>
        <begin position="36"/>
        <end position="418"/>
    </location>
</feature>
<dbReference type="EC" id="1.11.1.5" evidence="12"/>
<dbReference type="PROSITE" id="PS51257">
    <property type="entry name" value="PROKAR_LIPOPROTEIN"/>
    <property type="match status" value="1"/>
</dbReference>
<name>A0A5C5Y4I5_9PLAN</name>
<keyword evidence="7 9" id="KW-0408">Iron</keyword>
<proteinExistence type="predicted"/>
<sequence precursor="true">MIRFHSWSDIFRHSRSLQLACALVACCSVTTTAVAESVTLGDPELTAGIPGEGAVSVDEIKQWLSNPSVHEELQVTLPKGLDKAKANIHIPEDNPMTRAKIELGRQLYFDPRLSSDSTISCASCHAPDQGYGANTQFGIGVEDQEGNRNSPVSYNRIVSTLQFWDGRAGSLEDQAVGPIANPIEMGNTHDFCVQTLSGIEGYRVQFEKIFDDGLTIDNVGKAIATFERAIVTAPAPYDYAQAVKSFEKAYADDLEYLDEEPELEAEYNALKKAAAEHPMSESAWRGMELTFGKANCTACHAGANFSDEQFHNLGVGMDADEPDLGRYEVTKEEKDRGAFKTPTMRNVALSPPYMHDGSQATLEEVGEWYNKGGHPNPWLSDKMKPLNLTEQEKADLVAFMKEGLTSEFSEVHHARLPE</sequence>
<dbReference type="InterPro" id="IPR009056">
    <property type="entry name" value="Cyt_c-like_dom"/>
</dbReference>
<dbReference type="AlphaFoldDB" id="A0A5C5Y4I5"/>
<keyword evidence="2 8" id="KW-0349">Heme</keyword>
<evidence type="ECO:0000256" key="6">
    <source>
        <dbReference type="ARBA" id="ARBA00023002"/>
    </source>
</evidence>
<keyword evidence="13" id="KW-1185">Reference proteome</keyword>
<keyword evidence="3 9" id="KW-0479">Metal-binding</keyword>
<evidence type="ECO:0000256" key="10">
    <source>
        <dbReference type="SAM" id="SignalP"/>
    </source>
</evidence>
<reference evidence="12 13" key="1">
    <citation type="submission" date="2019-02" db="EMBL/GenBank/DDBJ databases">
        <title>Deep-cultivation of Planctomycetes and their phenomic and genomic characterization uncovers novel biology.</title>
        <authorList>
            <person name="Wiegand S."/>
            <person name="Jogler M."/>
            <person name="Boedeker C."/>
            <person name="Pinto D."/>
            <person name="Vollmers J."/>
            <person name="Rivas-Marin E."/>
            <person name="Kohn T."/>
            <person name="Peeters S.H."/>
            <person name="Heuer A."/>
            <person name="Rast P."/>
            <person name="Oberbeckmann S."/>
            <person name="Bunk B."/>
            <person name="Jeske O."/>
            <person name="Meyerdierks A."/>
            <person name="Storesund J.E."/>
            <person name="Kallscheuer N."/>
            <person name="Luecker S."/>
            <person name="Lage O.M."/>
            <person name="Pohl T."/>
            <person name="Merkel B.J."/>
            <person name="Hornburger P."/>
            <person name="Mueller R.-W."/>
            <person name="Bruemmer F."/>
            <person name="Labrenz M."/>
            <person name="Spormann A.M."/>
            <person name="Op Den Camp H."/>
            <person name="Overmann J."/>
            <person name="Amann R."/>
            <person name="Jetten M.S.M."/>
            <person name="Mascher T."/>
            <person name="Medema M.H."/>
            <person name="Devos D.P."/>
            <person name="Kaster A.-K."/>
            <person name="Ovreas L."/>
            <person name="Rohde M."/>
            <person name="Galperin M.Y."/>
            <person name="Jogler C."/>
        </authorList>
    </citation>
    <scope>NUCLEOTIDE SEQUENCE [LARGE SCALE GENOMIC DNA]</scope>
    <source>
        <strain evidence="12 13">Pan14r</strain>
    </source>
</reference>
<dbReference type="GO" id="GO:0009055">
    <property type="term" value="F:electron transfer activity"/>
    <property type="evidence" value="ECO:0007669"/>
    <property type="project" value="InterPro"/>
</dbReference>
<dbReference type="GO" id="GO:0046872">
    <property type="term" value="F:metal ion binding"/>
    <property type="evidence" value="ECO:0007669"/>
    <property type="project" value="UniProtKB-KW"/>
</dbReference>
<feature type="binding site" description="covalent" evidence="8">
    <location>
        <position position="299"/>
    </location>
    <ligand>
        <name>heme c</name>
        <dbReference type="ChEBI" id="CHEBI:61717"/>
        <label>2</label>
    </ligand>
</feature>